<accession>A0A7S3P6R6</accession>
<dbReference type="AlphaFoldDB" id="A0A7S3P6R6"/>
<gene>
    <name evidence="3" type="ORF">ACOF00016_LOCUS8745</name>
</gene>
<dbReference type="InterPro" id="IPR029016">
    <property type="entry name" value="GAF-like_dom_sf"/>
</dbReference>
<dbReference type="Gene3D" id="1.25.40.10">
    <property type="entry name" value="Tetratricopeptide repeat domain"/>
    <property type="match status" value="3"/>
</dbReference>
<dbReference type="SUPFAM" id="SSF55781">
    <property type="entry name" value="GAF domain-like"/>
    <property type="match status" value="1"/>
</dbReference>
<feature type="domain" description="GAF" evidence="2">
    <location>
        <begin position="80"/>
        <end position="206"/>
    </location>
</feature>
<dbReference type="Pfam" id="PF01590">
    <property type="entry name" value="GAF"/>
    <property type="match status" value="1"/>
</dbReference>
<dbReference type="EMBL" id="HBIM01010475">
    <property type="protein sequence ID" value="CAE0411392.1"/>
    <property type="molecule type" value="Transcribed_RNA"/>
</dbReference>
<dbReference type="SUPFAM" id="SSF48452">
    <property type="entry name" value="TPR-like"/>
    <property type="match status" value="3"/>
</dbReference>
<feature type="coiled-coil region" evidence="1">
    <location>
        <begin position="286"/>
        <end position="313"/>
    </location>
</feature>
<dbReference type="SMART" id="SM00028">
    <property type="entry name" value="TPR"/>
    <property type="match status" value="8"/>
</dbReference>
<dbReference type="InterPro" id="IPR019734">
    <property type="entry name" value="TPR_rpt"/>
</dbReference>
<keyword evidence="1" id="KW-0175">Coiled coil</keyword>
<dbReference type="Pfam" id="PF13424">
    <property type="entry name" value="TPR_12"/>
    <property type="match status" value="2"/>
</dbReference>
<organism evidence="3">
    <name type="scientific">Amphora coffeiformis</name>
    <dbReference type="NCBI Taxonomy" id="265554"/>
    <lineage>
        <taxon>Eukaryota</taxon>
        <taxon>Sar</taxon>
        <taxon>Stramenopiles</taxon>
        <taxon>Ochrophyta</taxon>
        <taxon>Bacillariophyta</taxon>
        <taxon>Bacillariophyceae</taxon>
        <taxon>Bacillariophycidae</taxon>
        <taxon>Thalassiophysales</taxon>
        <taxon>Catenulaceae</taxon>
        <taxon>Amphora</taxon>
    </lineage>
</organism>
<proteinExistence type="predicted"/>
<dbReference type="InterPro" id="IPR011990">
    <property type="entry name" value="TPR-like_helical_dom_sf"/>
</dbReference>
<reference evidence="3" key="1">
    <citation type="submission" date="2021-01" db="EMBL/GenBank/DDBJ databases">
        <authorList>
            <person name="Corre E."/>
            <person name="Pelletier E."/>
            <person name="Niang G."/>
            <person name="Scheremetjew M."/>
            <person name="Finn R."/>
            <person name="Kale V."/>
            <person name="Holt S."/>
            <person name="Cochrane G."/>
            <person name="Meng A."/>
            <person name="Brown T."/>
            <person name="Cohen L."/>
        </authorList>
    </citation>
    <scope>NUCLEOTIDE SEQUENCE</scope>
    <source>
        <strain evidence="3">CCMP127</strain>
    </source>
</reference>
<dbReference type="Gene3D" id="3.30.450.40">
    <property type="match status" value="1"/>
</dbReference>
<evidence type="ECO:0000259" key="2">
    <source>
        <dbReference type="Pfam" id="PF01590"/>
    </source>
</evidence>
<protein>
    <recommendedName>
        <fullName evidence="2">GAF domain-containing protein</fullName>
    </recommendedName>
</protein>
<dbReference type="PANTHER" id="PTHR43102">
    <property type="entry name" value="SLR1143 PROTEIN"/>
    <property type="match status" value="1"/>
</dbReference>
<evidence type="ECO:0000313" key="3">
    <source>
        <dbReference type="EMBL" id="CAE0411392.1"/>
    </source>
</evidence>
<name>A0A7S3P6R6_9STRA</name>
<sequence>MSTSKEENTQGPASDLGRSVVDFVDEKELLAALKTVTPQGMAKNDWMLPVPDDEAEEQTMEKELARLMTLKSYMVLDADNEEEFDNLTKEARDIFGVPTSLISLIDLGRQFLFSNTGAEGVKETTRDVAFCSHTILNKKGIVVVENATQDDRFKNNPYVTEEGLRFYAGAPLMSPEGHNLGTFCVEGPEPRAFSQEDQKKLKAYAAKTMEMLVERRKTLRDKLAGMSASDEHLRHAAVATNLGDTMFLKGDSITAMQLFQESVQTVMSSEDNSEAAPAKKPCDERHKQMSELLKQLLDEANAGEAKTKELMDKVKALVGDSKDAVAAKGSSGLTPVIGIPGMFNLSVTKLKSVSAPRPLPPLVFCDTFTIDLSRTKDSVPGENIFPLDERPFTVSIGECSKATLFNMGLIHYHWCRPDMALQFFHLAASVSHKISPLQFDPVDLTSVGNMAQIHLLLRKPEEAMSMLQQTLKRANETLAIIYKITKSTTTVTDEQDEEALAASMAEDNDEPTRKTRRLRRKIARTLLDISHVHFFNNDLDSALACCKEAMTLVDEHMTGVTMAAVWFNLSVVLHHQGKNDESLSCLDKFFDVSSGLIDDDHVQRGDAMQLKGELLADMGRQSDAVEALNKALRIRRNQFGDSSGILVETLALLGKAQLALSQTDAGIKSLEECLNLECKTIGGGELSFEAAQCLLDLARGYQVKGDLQAALTKYIEVIGWARSFFGTEHAMTARIAGIIGNLYARTGKEVESKQFLQEAAQIMASTA</sequence>
<dbReference type="PANTHER" id="PTHR43102:SF2">
    <property type="entry name" value="GAF DOMAIN-CONTAINING PROTEIN"/>
    <property type="match status" value="1"/>
</dbReference>
<dbReference type="InterPro" id="IPR003018">
    <property type="entry name" value="GAF"/>
</dbReference>
<evidence type="ECO:0000256" key="1">
    <source>
        <dbReference type="SAM" id="Coils"/>
    </source>
</evidence>